<reference evidence="2 3" key="1">
    <citation type="submission" date="2016-10" db="EMBL/GenBank/DDBJ databases">
        <authorList>
            <person name="Varghese N."/>
            <person name="Submissions S."/>
        </authorList>
    </citation>
    <scope>NUCLEOTIDE SEQUENCE [LARGE SCALE GENOMIC DNA]</scope>
    <source>
        <strain evidence="2 3">DSM 17997</strain>
    </source>
</reference>
<evidence type="ECO:0000313" key="3">
    <source>
        <dbReference type="Proteomes" id="UP000199663"/>
    </source>
</evidence>
<evidence type="ECO:0000313" key="2">
    <source>
        <dbReference type="EMBL" id="SDZ41404.1"/>
    </source>
</evidence>
<gene>
    <name evidence="2" type="ORF">SAMN05444412_113117</name>
</gene>
<accession>A0A1H3STY2</accession>
<dbReference type="Proteomes" id="UP000199663">
    <property type="component" value="Unassembled WGS sequence"/>
</dbReference>
<feature type="domain" description="DUF4372" evidence="1">
    <location>
        <begin position="1"/>
        <end position="40"/>
    </location>
</feature>
<proteinExistence type="predicted"/>
<protein>
    <recommendedName>
        <fullName evidence="1">DUF4372 domain-containing protein</fullName>
    </recommendedName>
</protein>
<organism evidence="2 3">
    <name type="scientific">Rhodonellum ikkaensis</name>
    <dbReference type="NCBI Taxonomy" id="336829"/>
    <lineage>
        <taxon>Bacteria</taxon>
        <taxon>Pseudomonadati</taxon>
        <taxon>Bacteroidota</taxon>
        <taxon>Cytophagia</taxon>
        <taxon>Cytophagales</taxon>
        <taxon>Cytophagaceae</taxon>
        <taxon>Rhodonellum</taxon>
    </lineage>
</organism>
<sequence>MTTWKQLVFMLYGVVTKCYSLNSLCKNLLFLEDHLTYLGMDKLPKVSALSDANINRHSEVFESIYHQLPDYYKDMLRPVQCSFLVGQLDTGKIVIVDSSTISLFVDVFKGAGHNPAQ</sequence>
<dbReference type="EMBL" id="FNQC01000013">
    <property type="protein sequence ID" value="SDZ41404.1"/>
    <property type="molecule type" value="Genomic_DNA"/>
</dbReference>
<dbReference type="InterPro" id="IPR025399">
    <property type="entry name" value="DUF4372"/>
</dbReference>
<dbReference type="Pfam" id="PF14294">
    <property type="entry name" value="DUF4372"/>
    <property type="match status" value="1"/>
</dbReference>
<keyword evidence="3" id="KW-1185">Reference proteome</keyword>
<name>A0A1H3STY2_9BACT</name>
<evidence type="ECO:0000259" key="1">
    <source>
        <dbReference type="Pfam" id="PF14294"/>
    </source>
</evidence>
<comment type="caution">
    <text evidence="2">The sequence shown here is derived from an EMBL/GenBank/DDBJ whole genome shotgun (WGS) entry which is preliminary data.</text>
</comment>